<keyword evidence="1" id="KW-0812">Transmembrane</keyword>
<dbReference type="Proteomes" id="UP000183635">
    <property type="component" value="Unassembled WGS sequence"/>
</dbReference>
<evidence type="ECO:0000256" key="1">
    <source>
        <dbReference type="SAM" id="Phobius"/>
    </source>
</evidence>
<dbReference type="AlphaFoldDB" id="A0A1I3CSR1"/>
<feature type="transmembrane region" description="Helical" evidence="1">
    <location>
        <begin position="20"/>
        <end position="41"/>
    </location>
</feature>
<dbReference type="STRING" id="34004.SAMN04488021_13318"/>
<keyword evidence="1" id="KW-0472">Membrane</keyword>
<organism evidence="2 3">
    <name type="scientific">Paracoccus aminovorans</name>
    <dbReference type="NCBI Taxonomy" id="34004"/>
    <lineage>
        <taxon>Bacteria</taxon>
        <taxon>Pseudomonadati</taxon>
        <taxon>Pseudomonadota</taxon>
        <taxon>Alphaproteobacteria</taxon>
        <taxon>Rhodobacterales</taxon>
        <taxon>Paracoccaceae</taxon>
        <taxon>Paracoccus</taxon>
    </lineage>
</organism>
<keyword evidence="3" id="KW-1185">Reference proteome</keyword>
<keyword evidence="1" id="KW-1133">Transmembrane helix</keyword>
<dbReference type="EMBL" id="FOPU01000033">
    <property type="protein sequence ID" value="SFH77584.1"/>
    <property type="molecule type" value="Genomic_DNA"/>
</dbReference>
<accession>A0A1I3CSR1</accession>
<proteinExistence type="predicted"/>
<evidence type="ECO:0000313" key="3">
    <source>
        <dbReference type="Proteomes" id="UP000183635"/>
    </source>
</evidence>
<sequence length="100" mass="10342">MSTDTKISTAIARIMMINSIISGFIALAIFVAMAAIALYAISTSTPVKDKIPPEFSNWGGVIIGFYFGSALTQTASLIAAERGKKQNESAPEGAAAGGKT</sequence>
<protein>
    <submittedName>
        <fullName evidence="2">Uncharacterized protein</fullName>
    </submittedName>
</protein>
<evidence type="ECO:0000313" key="2">
    <source>
        <dbReference type="EMBL" id="SFH77584.1"/>
    </source>
</evidence>
<gene>
    <name evidence="2" type="ORF">SAMN04488021_13318</name>
</gene>
<dbReference type="RefSeq" id="WP_074969574.1">
    <property type="nucleotide sequence ID" value="NZ_CBCRYP010000046.1"/>
</dbReference>
<reference evidence="2 3" key="1">
    <citation type="submission" date="2016-10" db="EMBL/GenBank/DDBJ databases">
        <authorList>
            <person name="de Groot N.N."/>
        </authorList>
    </citation>
    <scope>NUCLEOTIDE SEQUENCE [LARGE SCALE GENOMIC DNA]</scope>
    <source>
        <strain evidence="2 3">DSM 8537</strain>
    </source>
</reference>
<name>A0A1I3CSR1_9RHOB</name>
<feature type="transmembrane region" description="Helical" evidence="1">
    <location>
        <begin position="61"/>
        <end position="80"/>
    </location>
</feature>